<dbReference type="GO" id="GO:0004321">
    <property type="term" value="F:fatty-acyl-CoA synthase activity"/>
    <property type="evidence" value="ECO:0007669"/>
    <property type="project" value="UniProtKB-EC"/>
</dbReference>
<dbReference type="GO" id="GO:0004312">
    <property type="term" value="F:fatty acid synthase activity"/>
    <property type="evidence" value="ECO:0007669"/>
    <property type="project" value="InterPro"/>
</dbReference>
<organism evidence="19 20">
    <name type="scientific">Bombardia bombarda</name>
    <dbReference type="NCBI Taxonomy" id="252184"/>
    <lineage>
        <taxon>Eukaryota</taxon>
        <taxon>Fungi</taxon>
        <taxon>Dikarya</taxon>
        <taxon>Ascomycota</taxon>
        <taxon>Pezizomycotina</taxon>
        <taxon>Sordariomycetes</taxon>
        <taxon>Sordariomycetidae</taxon>
        <taxon>Sordariales</taxon>
        <taxon>Lasiosphaeriaceae</taxon>
        <taxon>Bombardia</taxon>
    </lineage>
</organism>
<evidence type="ECO:0000256" key="5">
    <source>
        <dbReference type="ARBA" id="ARBA00022857"/>
    </source>
</evidence>
<dbReference type="Gene3D" id="6.20.240.10">
    <property type="match status" value="1"/>
</dbReference>
<dbReference type="Gene3D" id="3.30.70.2430">
    <property type="match status" value="1"/>
</dbReference>
<evidence type="ECO:0000256" key="7">
    <source>
        <dbReference type="ARBA" id="ARBA00023027"/>
    </source>
</evidence>
<dbReference type="InterPro" id="IPR001227">
    <property type="entry name" value="Ac_transferase_dom_sf"/>
</dbReference>
<keyword evidence="8" id="KW-0456">Lyase</keyword>
<keyword evidence="7 15" id="KW-0520">NAD</keyword>
<dbReference type="InterPro" id="IPR040883">
    <property type="entry name" value="FAS_meander"/>
</dbReference>
<comment type="catalytic activity">
    <reaction evidence="12">
        <text>(9Z)-octadecenoyl-[ACP] + H2O = (9Z)-octadecenoate + holo-[ACP] + H(+)</text>
        <dbReference type="Rhea" id="RHEA:15057"/>
        <dbReference type="Rhea" id="RHEA-COMP:9685"/>
        <dbReference type="Rhea" id="RHEA-COMP:9924"/>
        <dbReference type="ChEBI" id="CHEBI:15377"/>
        <dbReference type="ChEBI" id="CHEBI:15378"/>
        <dbReference type="ChEBI" id="CHEBI:30823"/>
        <dbReference type="ChEBI" id="CHEBI:64479"/>
        <dbReference type="ChEBI" id="CHEBI:78783"/>
        <dbReference type="EC" id="3.1.2.14"/>
    </reaction>
</comment>
<sequence>MESPEESSISFDEVAPFRTPGGLFDFPGIFTPGIPASFLLNHQGIEVDVSPASLARFFRAVQSSLMQGKDIHNFIADPSLVPDGASARRSVLRTYMSLLDRLSCPLPLSSSALFASAGREKEVSIMIAFGGQSASNAACVDDLAELYSLYQSLAEPLIASIHTLLDSLSHHVDTKAFFLGREIDLLAWLADPTRRPASKAFLAAAAISFPIIGLTGLLHYYIICKLLGKTPGEVGELLSCGGVTGHSQGIVVAAAVAKSDSWESFLVEARWAVELLFWMGYRSQTAAPQLPISPAMVSDSVENGDGVPSHMLLVRGMHRQQLEDTMARVSNRHLPEQEHIHLALINNSRNHVVAGPPRSLRGLVLGLRGVRAVDGLDQSRVPYSKRKPTISTQFLPINAPFHSPHLSMAAAEVIARMSSSWPESPTVGSLRAPVFYTENGADIREAFESNMNLTQVLVDAVMTNIVDWPKTLQLDRQDKVPTHIIALGATGFSGMIQRNVDGYGTFVIDWGLLDAGEASAIVGCKADIFAQSLPQAKLSPTTWAERFRPRLSRSVPDGPYRVETRLNRILKSPPIFVAGMTPTTVPWDFVASVIRAGYHIELAGGGYRTPEAMTAAIEKVAANIPVGRGISCNIIYIDPKAVGFQIPLLRQLIRRGVPIEGLTIGAGIPSPDVASEYIQTIGIKHISFKPGSARAIREVIDIAKRNPSFPVILQWTGGRAGGHHSCEDFHEPLLETYAEMRRCENLYLVVGSGFGDGPGMFPYLTGSWSLEFGRPAMPCDGILLGSRMMVATDAHTSPGARKLLLNAPGVDAEQWERAYLRGDAAGGVVTVTSEMGQPIHKLATRGVHLWKDMDDTIFSLPNAERQAALLKRKDEIIRRLNADFAKPWFGQKHNGSPADVQDMTYAEVLTRLVQLMYVHHQSRWIDPSYRELVNEFAIRSFERLQDGSDTTAVFDPAWLSTSNPECLVHDMTKACPDLAIQLLHPEDTRAFIQSCKKRGRKPVNFVVALDEDFEHWFKKDSLWQSEDLEAVQDQDPERVCILQSPVSVRYITRDDQSSAEILDEIHTHLVSFPSLSDASFSDVSCDSVKIDSLADRIVFGPTSAKDLPSQDDWLGCIFPHLSRRRDSAILALISEENLFEAASKRRRSNPFRHIFGRPHPGYSLVLRREDGHYREASLRLDDTDEAVVHVEVCSPKHLEVEFVHKDSAGSTTLALQWEFDEHTGRQLIDRTESRDQRIRDFYSRLWLAADSPSQQAATAAKNKTDQPTAEFIGPASFVLTQDLQSSLQSVVSHAFPNSPASTGQTNVLPLESAVIAAWDVLMRPLLLGNHLSGDILRLVHRSISIAYAPEASPMRIGESVTTESSIQSVTIEPSGKSIAVEARLLRPDDHRIVATVTSEFFIKGSFSNQQHPSTRHTEEPLIELSVSTHIDEAVLRDRSWLQLDDTSLSLVGKTLVFKLHSHSQWATAATTNLTVSGTVEHRLWNGSSRRVGSVAFEAPHCHDNPVLEFLQRKGRALDGKVPLKNPGWSGTSETVVVAPSHTELYAQVSGDRNPIHVSPVFAELAELPGPIMHGMYTAAVCRRVVEDLVIPGEGERMKRFDASFVGMVMPGDRLVVGVSHVSMKNGLMVFEVVARQEGESGEEVLRGEAEVDQPKTAYLFTGQGSQSKGMGMALYESSPVAKAVYDEMDQHLRDLYGWSILEIIRENPKEVTVHFRGRRGQKILQNYLAMKSDTTASDGQRRFVPIIPDLSPSSTSYTFYESRGLLHATQFAQPAIILLEKATLEHMRSGGLVQEGSTFAGHSLGEYGALSSMAGFVDFKDMLSIGFYRGLMMQFAIPRDEYGQTGYAMMATNPGRVGKFFDDQALRTLVRWLAQESGELLEIVNFNIQGDQYVCAGHVQNLHCLTDILNAIAAQAIPWPSAEELSTTTTTTTVFRDILAQYVARSKKLPLDVELRRGKATIPLSGIDVPFHSSRLRAGIPTFRKFFHERVRCEDIRPERLIGRFIPNVVGKPFSLDRAFIQEAADVTQSPVLLEGLGVVKSAA</sequence>
<comment type="catalytic activity">
    <reaction evidence="11">
        <text>holo-[ACP] + malonyl-CoA = malonyl-[ACP] + CoA</text>
        <dbReference type="Rhea" id="RHEA:41792"/>
        <dbReference type="Rhea" id="RHEA-COMP:9623"/>
        <dbReference type="Rhea" id="RHEA-COMP:9685"/>
        <dbReference type="ChEBI" id="CHEBI:57287"/>
        <dbReference type="ChEBI" id="CHEBI:57384"/>
        <dbReference type="ChEBI" id="CHEBI:64479"/>
        <dbReference type="ChEBI" id="CHEBI:78449"/>
        <dbReference type="EC" id="2.3.1.39"/>
    </reaction>
</comment>
<dbReference type="GO" id="GO:0004318">
    <property type="term" value="F:enoyl-[acyl-carrier-protein] reductase (NADH) activity"/>
    <property type="evidence" value="ECO:0007669"/>
    <property type="project" value="UniProtKB-UniRule"/>
</dbReference>
<dbReference type="PIRSF" id="PIRSF005562">
    <property type="entry name" value="FAS_yeast_beta"/>
    <property type="match status" value="1"/>
</dbReference>
<dbReference type="Pfam" id="PF16073">
    <property type="entry name" value="SAT"/>
    <property type="match status" value="1"/>
</dbReference>
<keyword evidence="17" id="KW-0812">Transmembrane</keyword>
<comment type="catalytic activity">
    <reaction evidence="10">
        <text>acetyl-CoA + n malonyl-CoA + 2n NADPH + 4n H(+) = a long-chain-acyl-CoA + n CoA + n CO2 + 2n NADP(+).</text>
        <dbReference type="EC" id="2.3.1.86"/>
    </reaction>
</comment>
<dbReference type="InterPro" id="IPR002539">
    <property type="entry name" value="MaoC-like_dom"/>
</dbReference>
<dbReference type="InterPro" id="IPR013785">
    <property type="entry name" value="Aldolase_TIM"/>
</dbReference>
<dbReference type="InterPro" id="IPR016452">
    <property type="entry name" value="Fas1/AflB-like"/>
</dbReference>
<feature type="domain" description="Malonyl-CoA:ACP transacylase (MAT)" evidence="18">
    <location>
        <begin position="1659"/>
        <end position="1980"/>
    </location>
</feature>
<feature type="transmembrane region" description="Helical" evidence="17">
    <location>
        <begin position="200"/>
        <end position="222"/>
    </location>
</feature>
<dbReference type="Gene3D" id="1.20.930.70">
    <property type="match status" value="1"/>
</dbReference>
<evidence type="ECO:0000256" key="17">
    <source>
        <dbReference type="SAM" id="Phobius"/>
    </source>
</evidence>
<keyword evidence="17" id="KW-0472">Membrane</keyword>
<gene>
    <name evidence="19" type="ORF">B0T17DRAFT_588778</name>
</gene>
<feature type="active site" description="For acetyltransferase activity" evidence="16">
    <location>
        <position position="247"/>
    </location>
</feature>
<evidence type="ECO:0000256" key="2">
    <source>
        <dbReference type="ARBA" id="ARBA00010009"/>
    </source>
</evidence>
<evidence type="ECO:0000256" key="12">
    <source>
        <dbReference type="ARBA" id="ARBA00048536"/>
    </source>
</evidence>
<comment type="catalytic activity">
    <reaction evidence="13">
        <text>a 2,3-saturated acyl-[ACP] + NAD(+) = a (2E)-enoyl-[ACP] + NADH + H(+)</text>
        <dbReference type="Rhea" id="RHEA:10240"/>
        <dbReference type="Rhea" id="RHEA-COMP:9925"/>
        <dbReference type="Rhea" id="RHEA-COMP:9926"/>
        <dbReference type="ChEBI" id="CHEBI:15378"/>
        <dbReference type="ChEBI" id="CHEBI:57540"/>
        <dbReference type="ChEBI" id="CHEBI:57945"/>
        <dbReference type="ChEBI" id="CHEBI:78784"/>
        <dbReference type="ChEBI" id="CHEBI:78785"/>
        <dbReference type="EC" id="1.3.1.9"/>
    </reaction>
</comment>
<keyword evidence="17" id="KW-1133">Transmembrane helix</keyword>
<evidence type="ECO:0000256" key="4">
    <source>
        <dbReference type="ARBA" id="ARBA00022801"/>
    </source>
</evidence>
<evidence type="ECO:0000256" key="14">
    <source>
        <dbReference type="ARBA" id="ARBA00048835"/>
    </source>
</evidence>
<dbReference type="Proteomes" id="UP001174934">
    <property type="component" value="Unassembled WGS sequence"/>
</dbReference>
<evidence type="ECO:0000256" key="16">
    <source>
        <dbReference type="PIRSR" id="PIRSR005562-1"/>
    </source>
</evidence>
<keyword evidence="5 15" id="KW-0521">NADP</keyword>
<dbReference type="GO" id="GO:0016297">
    <property type="term" value="F:fatty acyl-[ACP] hydrolase activity"/>
    <property type="evidence" value="ECO:0007669"/>
    <property type="project" value="UniProtKB-EC"/>
</dbReference>
<dbReference type="InterPro" id="IPR029069">
    <property type="entry name" value="HotDog_dom_sf"/>
</dbReference>
<evidence type="ECO:0000256" key="13">
    <source>
        <dbReference type="ARBA" id="ARBA00048572"/>
    </source>
</evidence>
<dbReference type="Gene3D" id="2.40.128.700">
    <property type="match status" value="1"/>
</dbReference>
<feature type="active site" description="For malonyltransferase activity" evidence="16">
    <location>
        <position position="1803"/>
    </location>
</feature>
<dbReference type="GO" id="GO:0005835">
    <property type="term" value="C:fatty acid synthase complex"/>
    <property type="evidence" value="ECO:0007669"/>
    <property type="project" value="UniProtKB-UniRule"/>
</dbReference>
<dbReference type="EMBL" id="JAULSR010000002">
    <property type="protein sequence ID" value="KAK0628747.1"/>
    <property type="molecule type" value="Genomic_DNA"/>
</dbReference>
<dbReference type="CDD" id="cd03447">
    <property type="entry name" value="FAS_MaoC"/>
    <property type="match status" value="1"/>
</dbReference>
<dbReference type="SMART" id="SM00827">
    <property type="entry name" value="PKS_AT"/>
    <property type="match status" value="1"/>
</dbReference>
<dbReference type="SUPFAM" id="SSF52151">
    <property type="entry name" value="FabD/lysophospholipase-like"/>
    <property type="match status" value="2"/>
</dbReference>
<evidence type="ECO:0000256" key="11">
    <source>
        <dbReference type="ARBA" id="ARBA00048462"/>
    </source>
</evidence>
<dbReference type="PRINTS" id="PR01483">
    <property type="entry name" value="FASYNTHASE"/>
</dbReference>
<dbReference type="InterPro" id="IPR013565">
    <property type="entry name" value="Fas1/AflB-like_central"/>
</dbReference>
<dbReference type="InterPro" id="IPR016035">
    <property type="entry name" value="Acyl_Trfase/lysoPLipase"/>
</dbReference>
<evidence type="ECO:0000256" key="1">
    <source>
        <dbReference type="ARBA" id="ARBA00001055"/>
    </source>
</evidence>
<keyword evidence="3 15" id="KW-0808">Transferase</keyword>
<dbReference type="Gene3D" id="3.20.20.70">
    <property type="entry name" value="Aldolase class I"/>
    <property type="match status" value="1"/>
</dbReference>
<evidence type="ECO:0000256" key="15">
    <source>
        <dbReference type="PIRNR" id="PIRNR005562"/>
    </source>
</evidence>
<reference evidence="19" key="1">
    <citation type="submission" date="2023-06" db="EMBL/GenBank/DDBJ databases">
        <title>Genome-scale phylogeny and comparative genomics of the fungal order Sordariales.</title>
        <authorList>
            <consortium name="Lawrence Berkeley National Laboratory"/>
            <person name="Hensen N."/>
            <person name="Bonometti L."/>
            <person name="Westerberg I."/>
            <person name="Brannstrom I.O."/>
            <person name="Guillou S."/>
            <person name="Cros-Aarteil S."/>
            <person name="Calhoun S."/>
            <person name="Haridas S."/>
            <person name="Kuo A."/>
            <person name="Mondo S."/>
            <person name="Pangilinan J."/>
            <person name="Riley R."/>
            <person name="LaButti K."/>
            <person name="Andreopoulos B."/>
            <person name="Lipzen A."/>
            <person name="Chen C."/>
            <person name="Yanf M."/>
            <person name="Daum C."/>
            <person name="Ng V."/>
            <person name="Clum A."/>
            <person name="Steindorff A."/>
            <person name="Ohm R."/>
            <person name="Martin F."/>
            <person name="Silar P."/>
            <person name="Natvig D."/>
            <person name="Lalanne C."/>
            <person name="Gautier V."/>
            <person name="Ament-velasquez S.L."/>
            <person name="Kruys A."/>
            <person name="Hutchinson M.I."/>
            <person name="Powell A.J."/>
            <person name="Barry K."/>
            <person name="Miller A.N."/>
            <person name="Grigoriev I.V."/>
            <person name="Debuchy R."/>
            <person name="Gladieux P."/>
            <person name="Thoren M.H."/>
            <person name="Johannesson H."/>
        </authorList>
    </citation>
    <scope>NUCLEOTIDE SEQUENCE</scope>
    <source>
        <strain evidence="19">SMH3391-2</strain>
    </source>
</reference>
<keyword evidence="4 15" id="KW-0378">Hydrolase</keyword>
<evidence type="ECO:0000256" key="9">
    <source>
        <dbReference type="ARBA" id="ARBA00023268"/>
    </source>
</evidence>
<dbReference type="GO" id="GO:0006633">
    <property type="term" value="P:fatty acid biosynthetic process"/>
    <property type="evidence" value="ECO:0007669"/>
    <property type="project" value="InterPro"/>
</dbReference>
<dbReference type="GO" id="GO:0004314">
    <property type="term" value="F:[acyl-carrier-protein] S-malonyltransferase activity"/>
    <property type="evidence" value="ECO:0007669"/>
    <property type="project" value="UniProtKB-EC"/>
</dbReference>
<dbReference type="Pfam" id="PF01575">
    <property type="entry name" value="MaoC_dehydratas"/>
    <property type="match status" value="1"/>
</dbReference>
<comment type="catalytic activity">
    <reaction evidence="14">
        <text>holo-[ACP] + acetyl-CoA = acetyl-[ACP] + CoA</text>
        <dbReference type="Rhea" id="RHEA:41788"/>
        <dbReference type="Rhea" id="RHEA-COMP:9621"/>
        <dbReference type="Rhea" id="RHEA-COMP:9685"/>
        <dbReference type="ChEBI" id="CHEBI:57287"/>
        <dbReference type="ChEBI" id="CHEBI:57288"/>
        <dbReference type="ChEBI" id="CHEBI:64479"/>
        <dbReference type="ChEBI" id="CHEBI:78446"/>
        <dbReference type="EC" id="2.3.1.38"/>
    </reaction>
</comment>
<keyword evidence="9" id="KW-0511">Multifunctional enzyme</keyword>
<dbReference type="SUPFAM" id="SSF51412">
    <property type="entry name" value="Inosine monophosphate dehydrogenase (IMPDH)"/>
    <property type="match status" value="1"/>
</dbReference>
<dbReference type="GO" id="GO:0019171">
    <property type="term" value="F:(3R)-hydroxyacyl-[acyl-carrier-protein] dehydratase activity"/>
    <property type="evidence" value="ECO:0007669"/>
    <property type="project" value="UniProtKB-EC"/>
</dbReference>
<evidence type="ECO:0000256" key="3">
    <source>
        <dbReference type="ARBA" id="ARBA00022679"/>
    </source>
</evidence>
<evidence type="ECO:0000259" key="18">
    <source>
        <dbReference type="SMART" id="SM00827"/>
    </source>
</evidence>
<dbReference type="SUPFAM" id="SSF54637">
    <property type="entry name" value="Thioesterase/thiol ester dehydrase-isomerase"/>
    <property type="match status" value="1"/>
</dbReference>
<dbReference type="Pfam" id="PF08354">
    <property type="entry name" value="Fas1-AflB-like_hel"/>
    <property type="match status" value="1"/>
</dbReference>
<comment type="catalytic activity">
    <reaction evidence="1">
        <text>a (3R)-hydroxyacyl-[ACP] = a (2E)-enoyl-[ACP] + H2O</text>
        <dbReference type="Rhea" id="RHEA:13097"/>
        <dbReference type="Rhea" id="RHEA-COMP:9925"/>
        <dbReference type="Rhea" id="RHEA-COMP:9945"/>
        <dbReference type="ChEBI" id="CHEBI:15377"/>
        <dbReference type="ChEBI" id="CHEBI:78784"/>
        <dbReference type="ChEBI" id="CHEBI:78827"/>
        <dbReference type="EC" id="4.2.1.59"/>
    </reaction>
</comment>
<evidence type="ECO:0000256" key="10">
    <source>
        <dbReference type="ARBA" id="ARBA00048237"/>
    </source>
</evidence>
<evidence type="ECO:0000256" key="8">
    <source>
        <dbReference type="ARBA" id="ARBA00023239"/>
    </source>
</evidence>
<dbReference type="Pfam" id="PF17951">
    <property type="entry name" value="FAS_meander"/>
    <property type="match status" value="1"/>
</dbReference>
<protein>
    <submittedName>
        <fullName evidence="19">Acyl transferase domain-containing protein</fullName>
    </submittedName>
</protein>
<evidence type="ECO:0000313" key="19">
    <source>
        <dbReference type="EMBL" id="KAK0628747.1"/>
    </source>
</evidence>
<dbReference type="Gene3D" id="3.10.129.10">
    <property type="entry name" value="Hotdog Thioesterase"/>
    <property type="match status" value="1"/>
</dbReference>
<dbReference type="InterPro" id="IPR050830">
    <property type="entry name" value="Fungal_FAS"/>
</dbReference>
<dbReference type="Gene3D" id="6.10.60.10">
    <property type="match status" value="1"/>
</dbReference>
<dbReference type="Gene3D" id="3.40.366.10">
    <property type="entry name" value="Malonyl-Coenzyme A Acyl Carrier Protein, domain 2"/>
    <property type="match status" value="3"/>
</dbReference>
<dbReference type="Pfam" id="PF00698">
    <property type="entry name" value="Acyl_transf_1"/>
    <property type="match status" value="1"/>
</dbReference>
<dbReference type="PANTHER" id="PTHR10982:SF21">
    <property type="entry name" value="FATTY ACID SYNTHASE SUBUNIT BETA"/>
    <property type="match status" value="1"/>
</dbReference>
<dbReference type="InterPro" id="IPR014043">
    <property type="entry name" value="Acyl_transferase_dom"/>
</dbReference>
<dbReference type="FunFam" id="3.20.20.70:FF:000078">
    <property type="entry name" value="Fatty acid synthase beta subunit dehydratase"/>
    <property type="match status" value="1"/>
</dbReference>
<dbReference type="FunFam" id="3.40.366.10:FF:000006">
    <property type="entry name" value="Fatty acid synthase beta subunit dehydratase"/>
    <property type="match status" value="1"/>
</dbReference>
<comment type="caution">
    <text evidence="19">The sequence shown here is derived from an EMBL/GenBank/DDBJ whole genome shotgun (WGS) entry which is preliminary data.</text>
</comment>
<keyword evidence="20" id="KW-1185">Reference proteome</keyword>
<name>A0AA40C855_9PEZI</name>
<proteinExistence type="inferred from homology"/>
<accession>A0AA40C855</accession>
<keyword evidence="6 15" id="KW-0560">Oxidoreductase</keyword>
<dbReference type="GO" id="GO:0004313">
    <property type="term" value="F:[acyl-carrier-protein] S-acetyltransferase activity"/>
    <property type="evidence" value="ECO:0007669"/>
    <property type="project" value="UniProtKB-EC"/>
</dbReference>
<dbReference type="InterPro" id="IPR032088">
    <property type="entry name" value="SAT"/>
</dbReference>
<evidence type="ECO:0000256" key="6">
    <source>
        <dbReference type="ARBA" id="ARBA00023002"/>
    </source>
</evidence>
<dbReference type="PANTHER" id="PTHR10982">
    <property type="entry name" value="MALONYL COA-ACYL CARRIER PROTEIN TRANSACYLASE"/>
    <property type="match status" value="1"/>
</dbReference>
<dbReference type="Pfam" id="PF22235">
    <property type="entry name" value="FAS1_thioest_ins"/>
    <property type="match status" value="1"/>
</dbReference>
<dbReference type="InterPro" id="IPR003965">
    <property type="entry name" value="Fatty_acid_synthase"/>
</dbReference>
<comment type="similarity">
    <text evidence="2 15">Belongs to the fungal fatty acid synthetase subunit beta family.</text>
</comment>
<evidence type="ECO:0000313" key="20">
    <source>
        <dbReference type="Proteomes" id="UP001174934"/>
    </source>
</evidence>